<dbReference type="FunCoup" id="A0A1B6PB13">
    <property type="interactions" value="1294"/>
</dbReference>
<evidence type="ECO:0000256" key="1">
    <source>
        <dbReference type="SAM" id="MobiDB-lite"/>
    </source>
</evidence>
<reference evidence="4" key="2">
    <citation type="journal article" date="2018" name="Plant J.">
        <title>The Sorghum bicolor reference genome: improved assembly, gene annotations, a transcriptome atlas, and signatures of genome organization.</title>
        <authorList>
            <person name="McCormick R.F."/>
            <person name="Truong S.K."/>
            <person name="Sreedasyam A."/>
            <person name="Jenkins J."/>
            <person name="Shu S."/>
            <person name="Sims D."/>
            <person name="Kennedy M."/>
            <person name="Amirebrahimi M."/>
            <person name="Weers B.D."/>
            <person name="McKinley B."/>
            <person name="Mattison A."/>
            <person name="Morishige D.T."/>
            <person name="Grimwood J."/>
            <person name="Schmutz J."/>
            <person name="Mullet J.E."/>
        </authorList>
    </citation>
    <scope>NUCLEOTIDE SEQUENCE [LARGE SCALE GENOMIC DNA]</scope>
    <source>
        <strain evidence="4">cv. BTx623</strain>
    </source>
</reference>
<dbReference type="STRING" id="4558.A0A1B6PB13"/>
<dbReference type="AlphaFoldDB" id="A0A1B6PB13"/>
<dbReference type="InParanoid" id="A0A1B6PB13"/>
<reference evidence="3 4" key="1">
    <citation type="journal article" date="2009" name="Nature">
        <title>The Sorghum bicolor genome and the diversification of grasses.</title>
        <authorList>
            <person name="Paterson A.H."/>
            <person name="Bowers J.E."/>
            <person name="Bruggmann R."/>
            <person name="Dubchak I."/>
            <person name="Grimwood J."/>
            <person name="Gundlach H."/>
            <person name="Haberer G."/>
            <person name="Hellsten U."/>
            <person name="Mitros T."/>
            <person name="Poliakov A."/>
            <person name="Schmutz J."/>
            <person name="Spannagl M."/>
            <person name="Tang H."/>
            <person name="Wang X."/>
            <person name="Wicker T."/>
            <person name="Bharti A.K."/>
            <person name="Chapman J."/>
            <person name="Feltus F.A."/>
            <person name="Gowik U."/>
            <person name="Grigoriev I.V."/>
            <person name="Lyons E."/>
            <person name="Maher C.A."/>
            <person name="Martis M."/>
            <person name="Narechania A."/>
            <person name="Otillar R.P."/>
            <person name="Penning B.W."/>
            <person name="Salamov A.A."/>
            <person name="Wang Y."/>
            <person name="Zhang L."/>
            <person name="Carpita N.C."/>
            <person name="Freeling M."/>
            <person name="Gingle A.R."/>
            <person name="Hash C.T."/>
            <person name="Keller B."/>
            <person name="Klein P."/>
            <person name="Kresovich S."/>
            <person name="McCann M.C."/>
            <person name="Ming R."/>
            <person name="Peterson D.G."/>
            <person name="Mehboob-ur-Rahman"/>
            <person name="Ware D."/>
            <person name="Westhoff P."/>
            <person name="Mayer K.F."/>
            <person name="Messing J."/>
            <person name="Rokhsar D.S."/>
        </authorList>
    </citation>
    <scope>NUCLEOTIDE SEQUENCE [LARGE SCALE GENOMIC DNA]</scope>
    <source>
        <strain evidence="4">cv. BTx623</strain>
    </source>
</reference>
<feature type="domain" description="Synergin gamma C-terminal" evidence="2">
    <location>
        <begin position="430"/>
        <end position="616"/>
    </location>
</feature>
<feature type="compositionally biased region" description="Acidic residues" evidence="1">
    <location>
        <begin position="91"/>
        <end position="102"/>
    </location>
</feature>
<gene>
    <name evidence="3" type="ORF">SORBI_3008G033500</name>
</gene>
<dbReference type="InterPro" id="IPR059024">
    <property type="entry name" value="SYNRG_C"/>
</dbReference>
<evidence type="ECO:0000313" key="3">
    <source>
        <dbReference type="EMBL" id="KXG22954.1"/>
    </source>
</evidence>
<dbReference type="Gramene" id="KXG22954">
    <property type="protein sequence ID" value="KXG22954"/>
    <property type="gene ID" value="SORBI_3008G033500"/>
</dbReference>
<feature type="region of interest" description="Disordered" evidence="1">
    <location>
        <begin position="272"/>
        <end position="296"/>
    </location>
</feature>
<accession>A0A1B6PB13</accession>
<dbReference type="PANTHER" id="PTHR35701:SF1">
    <property type="entry name" value="OS11G0148400 PROTEIN"/>
    <property type="match status" value="1"/>
</dbReference>
<dbReference type="OrthoDB" id="765227at2759"/>
<feature type="region of interest" description="Disordered" evidence="1">
    <location>
        <begin position="49"/>
        <end position="149"/>
    </location>
</feature>
<proteinExistence type="predicted"/>
<evidence type="ECO:0000259" key="2">
    <source>
        <dbReference type="Pfam" id="PF25999"/>
    </source>
</evidence>
<keyword evidence="4" id="KW-1185">Reference proteome</keyword>
<dbReference type="OMA" id="SIHDENH"/>
<dbReference type="eggNOG" id="ENOG502QRFB">
    <property type="taxonomic scope" value="Eukaryota"/>
</dbReference>
<feature type="compositionally biased region" description="Low complexity" evidence="1">
    <location>
        <begin position="49"/>
        <end position="76"/>
    </location>
</feature>
<dbReference type="Pfam" id="PF25999">
    <property type="entry name" value="SYNRG_C"/>
    <property type="match status" value="1"/>
</dbReference>
<feature type="compositionally biased region" description="Polar residues" evidence="1">
    <location>
        <begin position="277"/>
        <end position="288"/>
    </location>
</feature>
<organism evidence="3 4">
    <name type="scientific">Sorghum bicolor</name>
    <name type="common">Sorghum</name>
    <name type="synonym">Sorghum vulgare</name>
    <dbReference type="NCBI Taxonomy" id="4558"/>
    <lineage>
        <taxon>Eukaryota</taxon>
        <taxon>Viridiplantae</taxon>
        <taxon>Streptophyta</taxon>
        <taxon>Embryophyta</taxon>
        <taxon>Tracheophyta</taxon>
        <taxon>Spermatophyta</taxon>
        <taxon>Magnoliopsida</taxon>
        <taxon>Liliopsida</taxon>
        <taxon>Poales</taxon>
        <taxon>Poaceae</taxon>
        <taxon>PACMAD clade</taxon>
        <taxon>Panicoideae</taxon>
        <taxon>Andropogonodae</taxon>
        <taxon>Andropogoneae</taxon>
        <taxon>Sorghinae</taxon>
        <taxon>Sorghum</taxon>
    </lineage>
</organism>
<dbReference type="PANTHER" id="PTHR35701">
    <property type="entry name" value="OS11G0148400 PROTEIN"/>
    <property type="match status" value="1"/>
</dbReference>
<protein>
    <recommendedName>
        <fullName evidence="2">Synergin gamma C-terminal domain-containing protein</fullName>
    </recommendedName>
</protein>
<sequence length="636" mass="69321">MDAVAFPPPPAPFLDEDLDFGDFTFASAPAAPQPPTAFAAFDDDWGDFVASGLGSDADAGASAPTAAAPSSSSSASWEKPRGPLPLSLFGADDDDGQEEEEGPAGPPPTATAPQRAPSFPSNGPSPADLKDLIAGLYGSQPPPAADAVPVPVPQVEAEDDQGFGDDDWEFTAATAEPADQDGGGPGHADGIGKIEDITKSLSTDQEDWSSFTSVDDKLNHVHQTTDVVGTCTEEFLKASTYLPANNSAILNLYKESERADAIHIAQSSAESVQSSSDLFSNNEMNSSFETDDNHSSRSTRDCILIEFYHRMREESLTAISRHVKELREAQKESTFSDENNKATAIGRDIQEIHDKLKDSSLPKGFFTEEQPWKDVYITELLKCTKEEHLKDFEQEYCLAEKIERALEDTDIAVELYKLSVSTLHILKLASKEEQGDYVGAWYSMLLSCAQELQHGAALWQEFYHANVRDRVVSEGGHYFIALGEIYRVGQILHLSLQCFKPWVLADPGKLNKMLSCLDSCTDAWTSGLEMALKMVIDNNHKDAAFAKALMESINNITKLEVPNLQNIIPNNEMRCRLTLLPSSLLPGLNVVMWNGGHYFVKLANLWANRISPDPPLLPSNLASSLNNAATLANHAE</sequence>
<dbReference type="Proteomes" id="UP000000768">
    <property type="component" value="Chromosome 8"/>
</dbReference>
<evidence type="ECO:0000313" key="4">
    <source>
        <dbReference type="Proteomes" id="UP000000768"/>
    </source>
</evidence>
<name>A0A1B6PB13_SORBI</name>
<dbReference type="EMBL" id="CM000767">
    <property type="protein sequence ID" value="KXG22954.1"/>
    <property type="molecule type" value="Genomic_DNA"/>
</dbReference>